<evidence type="ECO:0000313" key="3">
    <source>
        <dbReference type="Proteomes" id="UP001527181"/>
    </source>
</evidence>
<feature type="domain" description="DUF4183" evidence="1">
    <location>
        <begin position="40"/>
        <end position="109"/>
    </location>
</feature>
<dbReference type="Pfam" id="PF13799">
    <property type="entry name" value="DUF4183"/>
    <property type="match status" value="1"/>
</dbReference>
<dbReference type="Proteomes" id="UP001527181">
    <property type="component" value="Unassembled WGS sequence"/>
</dbReference>
<dbReference type="RefSeq" id="WP_268600704.1">
    <property type="nucleotide sequence ID" value="NZ_JAKOBS010000032.1"/>
</dbReference>
<gene>
    <name evidence="2" type="ORF">M5X12_27445</name>
</gene>
<accession>A0ABT4H6K0</accession>
<organism evidence="2 3">
    <name type="scientific">Paenibacillus alvei</name>
    <name type="common">Bacillus alvei</name>
    <dbReference type="NCBI Taxonomy" id="44250"/>
    <lineage>
        <taxon>Bacteria</taxon>
        <taxon>Bacillati</taxon>
        <taxon>Bacillota</taxon>
        <taxon>Bacilli</taxon>
        <taxon>Bacillales</taxon>
        <taxon>Paenibacillaceae</taxon>
        <taxon>Paenibacillus</taxon>
    </lineage>
</organism>
<proteinExistence type="predicted"/>
<name>A0ABT4H6K0_PAEAL</name>
<evidence type="ECO:0000259" key="1">
    <source>
        <dbReference type="Pfam" id="PF13799"/>
    </source>
</evidence>
<sequence length="118" mass="12689">MSRSICPPPGCALIFPAPPIPPTPPETGKVLKVETFQFITRSDGMKSTYTNEDALPQYGSSNILDPANVSYTNLFINGILQPLIAYKVSAGALTIDEVPADGVPITLQFIRIFHAEIG</sequence>
<keyword evidence="3" id="KW-1185">Reference proteome</keyword>
<protein>
    <submittedName>
        <fullName evidence="2">DUF4183 domain-containing protein</fullName>
    </submittedName>
</protein>
<reference evidence="2 3" key="1">
    <citation type="submission" date="2022-05" db="EMBL/GenBank/DDBJ databases">
        <title>Genome Sequencing of Bee-Associated Microbes.</title>
        <authorList>
            <person name="Dunlap C."/>
        </authorList>
    </citation>
    <scope>NUCLEOTIDE SEQUENCE [LARGE SCALE GENOMIC DNA]</scope>
    <source>
        <strain evidence="2 3">NRRL B-04010</strain>
    </source>
</reference>
<evidence type="ECO:0000313" key="2">
    <source>
        <dbReference type="EMBL" id="MCY9764247.1"/>
    </source>
</evidence>
<dbReference type="EMBL" id="JAMDNP010000081">
    <property type="protein sequence ID" value="MCY9764247.1"/>
    <property type="molecule type" value="Genomic_DNA"/>
</dbReference>
<comment type="caution">
    <text evidence="2">The sequence shown here is derived from an EMBL/GenBank/DDBJ whole genome shotgun (WGS) entry which is preliminary data.</text>
</comment>
<dbReference type="InterPro" id="IPR025237">
    <property type="entry name" value="DUF4183"/>
</dbReference>